<feature type="transmembrane region" description="Helical" evidence="1">
    <location>
        <begin position="27"/>
        <end position="47"/>
    </location>
</feature>
<dbReference type="EMBL" id="OZ035831">
    <property type="protein sequence ID" value="CAL1616683.1"/>
    <property type="molecule type" value="Genomic_DNA"/>
</dbReference>
<accession>A0AAV2MTE2</accession>
<protein>
    <recommendedName>
        <fullName evidence="4">G-protein coupled receptors family 1 profile domain-containing protein</fullName>
    </recommendedName>
</protein>
<keyword evidence="1" id="KW-1133">Transmembrane helix</keyword>
<feature type="transmembrane region" description="Helical" evidence="1">
    <location>
        <begin position="169"/>
        <end position="191"/>
    </location>
</feature>
<dbReference type="Proteomes" id="UP001497482">
    <property type="component" value="Chromosome 9"/>
</dbReference>
<reference evidence="2 3" key="1">
    <citation type="submission" date="2024-04" db="EMBL/GenBank/DDBJ databases">
        <authorList>
            <person name="Waldvogel A.-M."/>
            <person name="Schoenle A."/>
        </authorList>
    </citation>
    <scope>NUCLEOTIDE SEQUENCE [LARGE SCALE GENOMIC DNA]</scope>
</reference>
<dbReference type="SUPFAM" id="SSF81321">
    <property type="entry name" value="Family A G protein-coupled receptor-like"/>
    <property type="match status" value="1"/>
</dbReference>
<name>A0AAV2MTE2_KNICA</name>
<feature type="transmembrane region" description="Helical" evidence="1">
    <location>
        <begin position="93"/>
        <end position="117"/>
    </location>
</feature>
<sequence length="255" mass="29311">MASANGSSYWLIDCMSSDSGLYTPPSILSLWLLLMVPLWILVLSTTLQRWRRVERFVVSHSDFFTYHSLFFDLLNCSYHILISIANFQHDANIFLIAVVLSFFLCPGLLLLHTFTCIERYIAVVFPVLYLTLRQRRGIWVRNCIVLGIWGVCWLYLGLFFVIPVTDHTIPLWILVSFVTIVISFCCVQVLFALRNPSPGDGQGLSRSRQRAFFTMVIIVSSLWLWLMSGIIPTSIVLPLLFLHRAGKLPKCFQRQ</sequence>
<keyword evidence="1" id="KW-0812">Transmembrane</keyword>
<keyword evidence="1" id="KW-0472">Membrane</keyword>
<evidence type="ECO:0000313" key="3">
    <source>
        <dbReference type="Proteomes" id="UP001497482"/>
    </source>
</evidence>
<evidence type="ECO:0008006" key="4">
    <source>
        <dbReference type="Google" id="ProtNLM"/>
    </source>
</evidence>
<evidence type="ECO:0000313" key="2">
    <source>
        <dbReference type="EMBL" id="CAL1616683.1"/>
    </source>
</evidence>
<dbReference type="AlphaFoldDB" id="A0AAV2MTE2"/>
<evidence type="ECO:0000256" key="1">
    <source>
        <dbReference type="SAM" id="Phobius"/>
    </source>
</evidence>
<proteinExistence type="predicted"/>
<organism evidence="2 3">
    <name type="scientific">Knipowitschia caucasica</name>
    <name type="common">Caucasian dwarf goby</name>
    <name type="synonym">Pomatoschistus caucasicus</name>
    <dbReference type="NCBI Taxonomy" id="637954"/>
    <lineage>
        <taxon>Eukaryota</taxon>
        <taxon>Metazoa</taxon>
        <taxon>Chordata</taxon>
        <taxon>Craniata</taxon>
        <taxon>Vertebrata</taxon>
        <taxon>Euteleostomi</taxon>
        <taxon>Actinopterygii</taxon>
        <taxon>Neopterygii</taxon>
        <taxon>Teleostei</taxon>
        <taxon>Neoteleostei</taxon>
        <taxon>Acanthomorphata</taxon>
        <taxon>Gobiaria</taxon>
        <taxon>Gobiiformes</taxon>
        <taxon>Gobioidei</taxon>
        <taxon>Gobiidae</taxon>
        <taxon>Gobiinae</taxon>
        <taxon>Knipowitschia</taxon>
    </lineage>
</organism>
<gene>
    <name evidence="2" type="ORF">KC01_LOCUS42394</name>
</gene>
<feature type="transmembrane region" description="Helical" evidence="1">
    <location>
        <begin position="68"/>
        <end position="87"/>
    </location>
</feature>
<feature type="transmembrane region" description="Helical" evidence="1">
    <location>
        <begin position="138"/>
        <end position="163"/>
    </location>
</feature>
<feature type="transmembrane region" description="Helical" evidence="1">
    <location>
        <begin position="212"/>
        <end position="240"/>
    </location>
</feature>
<keyword evidence="3" id="KW-1185">Reference proteome</keyword>